<evidence type="ECO:0000256" key="2">
    <source>
        <dbReference type="ARBA" id="ARBA00022692"/>
    </source>
</evidence>
<feature type="transmembrane region" description="Helical" evidence="6">
    <location>
        <begin position="193"/>
        <end position="214"/>
    </location>
</feature>
<dbReference type="Pfam" id="PF00664">
    <property type="entry name" value="ABC_membrane"/>
    <property type="match status" value="1"/>
</dbReference>
<keyword evidence="3 6" id="KW-1133">Transmembrane helix</keyword>
<dbReference type="Gene3D" id="3.40.50.300">
    <property type="entry name" value="P-loop containing nucleotide triphosphate hydrolases"/>
    <property type="match status" value="1"/>
</dbReference>
<dbReference type="GO" id="GO:0005524">
    <property type="term" value="F:ATP binding"/>
    <property type="evidence" value="ECO:0007669"/>
    <property type="project" value="UniProtKB-KW"/>
</dbReference>
<evidence type="ECO:0000313" key="10">
    <source>
        <dbReference type="Proteomes" id="UP000315003"/>
    </source>
</evidence>
<dbReference type="Gene3D" id="1.20.1560.10">
    <property type="entry name" value="ABC transporter type 1, transmembrane domain"/>
    <property type="match status" value="1"/>
</dbReference>
<dbReference type="PROSITE" id="PS50929">
    <property type="entry name" value="ABC_TM1F"/>
    <property type="match status" value="1"/>
</dbReference>
<dbReference type="EMBL" id="CP036272">
    <property type="protein sequence ID" value="QDT60736.1"/>
    <property type="molecule type" value="Genomic_DNA"/>
</dbReference>
<dbReference type="PANTHER" id="PTHR43394">
    <property type="entry name" value="ATP-DEPENDENT PERMEASE MDL1, MITOCHONDRIAL"/>
    <property type="match status" value="1"/>
</dbReference>
<accession>A0A517SX65</accession>
<keyword evidence="4 6" id="KW-0472">Membrane</keyword>
<name>A0A517SX65_9BACT</name>
<dbReference type="GO" id="GO:0016887">
    <property type="term" value="F:ATP hydrolysis activity"/>
    <property type="evidence" value="ECO:0007669"/>
    <property type="project" value="InterPro"/>
</dbReference>
<organism evidence="9 10">
    <name type="scientific">Stieleria bergensis</name>
    <dbReference type="NCBI Taxonomy" id="2528025"/>
    <lineage>
        <taxon>Bacteria</taxon>
        <taxon>Pseudomonadati</taxon>
        <taxon>Planctomycetota</taxon>
        <taxon>Planctomycetia</taxon>
        <taxon>Pirellulales</taxon>
        <taxon>Pirellulaceae</taxon>
        <taxon>Stieleria</taxon>
    </lineage>
</organism>
<dbReference type="SUPFAM" id="SSF90123">
    <property type="entry name" value="ABC transporter transmembrane region"/>
    <property type="match status" value="1"/>
</dbReference>
<comment type="subcellular location">
    <subcellularLocation>
        <location evidence="1">Cell membrane</location>
        <topology evidence="1">Multi-pass membrane protein</topology>
    </subcellularLocation>
</comment>
<evidence type="ECO:0000256" key="3">
    <source>
        <dbReference type="ARBA" id="ARBA00022989"/>
    </source>
</evidence>
<keyword evidence="9" id="KW-0378">Hydrolase</keyword>
<evidence type="ECO:0000259" key="8">
    <source>
        <dbReference type="PROSITE" id="PS50929"/>
    </source>
</evidence>
<keyword evidence="9" id="KW-0547">Nucleotide-binding</keyword>
<proteinExistence type="predicted"/>
<feature type="compositionally biased region" description="Polar residues" evidence="5">
    <location>
        <begin position="8"/>
        <end position="24"/>
    </location>
</feature>
<feature type="domain" description="ABC transporter" evidence="7">
    <location>
        <begin position="499"/>
        <end position="713"/>
    </location>
</feature>
<dbReference type="SUPFAM" id="SSF52540">
    <property type="entry name" value="P-loop containing nucleoside triphosphate hydrolases"/>
    <property type="match status" value="1"/>
</dbReference>
<evidence type="ECO:0000313" key="9">
    <source>
        <dbReference type="EMBL" id="QDT60736.1"/>
    </source>
</evidence>
<feature type="transmembrane region" description="Helical" evidence="6">
    <location>
        <begin position="417"/>
        <end position="440"/>
    </location>
</feature>
<dbReference type="Pfam" id="PF00005">
    <property type="entry name" value="ABC_tran"/>
    <property type="match status" value="1"/>
</dbReference>
<dbReference type="InterPro" id="IPR039421">
    <property type="entry name" value="Type_1_exporter"/>
</dbReference>
<evidence type="ECO:0000256" key="6">
    <source>
        <dbReference type="SAM" id="Phobius"/>
    </source>
</evidence>
<dbReference type="PANTHER" id="PTHR43394:SF4">
    <property type="entry name" value="TOXIN SECRETION ABC TRANSPORTER ATP-BINDING PROTEIN"/>
    <property type="match status" value="1"/>
</dbReference>
<dbReference type="InterPro" id="IPR003439">
    <property type="entry name" value="ABC_transporter-like_ATP-bd"/>
</dbReference>
<keyword evidence="9" id="KW-0067">ATP-binding</keyword>
<feature type="transmembrane region" description="Helical" evidence="6">
    <location>
        <begin position="226"/>
        <end position="255"/>
    </location>
</feature>
<feature type="transmembrane region" description="Helical" evidence="6">
    <location>
        <begin position="334"/>
        <end position="351"/>
    </location>
</feature>
<dbReference type="InterPro" id="IPR036640">
    <property type="entry name" value="ABC1_TM_sf"/>
</dbReference>
<feature type="domain" description="ABC transmembrane type-1" evidence="8">
    <location>
        <begin position="195"/>
        <end position="475"/>
    </location>
</feature>
<dbReference type="InterPro" id="IPR027417">
    <property type="entry name" value="P-loop_NTPase"/>
</dbReference>
<sequence length="713" mass="76811">MGEPENGMNASQDEPQESSNSMSFSNQTLQQVVAALSLALDLRTDKQPLSAVSIPSEYDDPLEPVYIYCQLAGVVLREIDPPSAKMALSMVQQGLPLVVAEDEGTLHVVESSEASNFEVKTFGTATNAQTMSPSAFAKLISNKDRLRVLTAEKSLQCETMSALDGSGSTKPASKRPGPFTRWLSLVKMDRRDIGLVFLFAAVAGFLGLATPLFVETLVNVVGWGIYLQPLIVLAFLLLICLGIAAILAVLQTWIVEIIQRRQFVRIMCDLSHRFPRANQKALEGKYPREFSNRMFDVMTIQKATAILLLDGVSISLTTTLGLVLLAFYHPLLCVFGLMLVSTMISGTWLLGRGGIGSAIKESGAKYAVIHWLQDVIAMPTVFKTGGAEQFAVRRANQLTTEYINARKRKFAVVIRQVIFALSLQAIASTALLGLGGWLVIEGELTLGQLVASELVVTVVVGSFAKAGKALEKFYELMAGIDKVGYLVDIPPDPLVDAVLQLENELPVRWSDLSFKAGTITAKVPAAEIEPGDRSAVIGDGNEAKTLLAQSIAGLVIPQTGTVQVEQQDAVRAAMAISGGIVGYAGRPQIFHGTVRENIDIGRDRVSTLNVQQAAEMAGLDRTILRLEGGIEARLQTGGAPLSAQQCSMLSIARAIACHPSVLVIDGLLDDLSPSTRNNILSSITDPEQKWTLIVITSLNEVADQLNSKITIRA</sequence>
<dbReference type="AlphaFoldDB" id="A0A517SX65"/>
<dbReference type="EC" id="3.6.3.-" evidence="9"/>
<dbReference type="GO" id="GO:0005886">
    <property type="term" value="C:plasma membrane"/>
    <property type="evidence" value="ECO:0007669"/>
    <property type="project" value="UniProtKB-SubCell"/>
</dbReference>
<dbReference type="OrthoDB" id="311344at2"/>
<evidence type="ECO:0000256" key="5">
    <source>
        <dbReference type="SAM" id="MobiDB-lite"/>
    </source>
</evidence>
<feature type="transmembrane region" description="Helical" evidence="6">
    <location>
        <begin position="303"/>
        <end position="328"/>
    </location>
</feature>
<gene>
    <name evidence="9" type="primary">bmrA</name>
    <name evidence="9" type="ORF">SV7mr_32620</name>
</gene>
<protein>
    <submittedName>
        <fullName evidence="9">Multidrug resistance ABC transporter ATP-binding/permease protein BmrA</fullName>
        <ecNumber evidence="9">3.6.3.-</ecNumber>
    </submittedName>
</protein>
<keyword evidence="10" id="KW-1185">Reference proteome</keyword>
<dbReference type="PROSITE" id="PS50893">
    <property type="entry name" value="ABC_TRANSPORTER_2"/>
    <property type="match status" value="1"/>
</dbReference>
<keyword evidence="2 6" id="KW-0812">Transmembrane</keyword>
<evidence type="ECO:0000259" key="7">
    <source>
        <dbReference type="PROSITE" id="PS50893"/>
    </source>
</evidence>
<dbReference type="GO" id="GO:0015421">
    <property type="term" value="F:ABC-type oligopeptide transporter activity"/>
    <property type="evidence" value="ECO:0007669"/>
    <property type="project" value="TreeGrafter"/>
</dbReference>
<evidence type="ECO:0000256" key="4">
    <source>
        <dbReference type="ARBA" id="ARBA00023136"/>
    </source>
</evidence>
<reference evidence="9 10" key="1">
    <citation type="submission" date="2019-02" db="EMBL/GenBank/DDBJ databases">
        <title>Deep-cultivation of Planctomycetes and their phenomic and genomic characterization uncovers novel biology.</title>
        <authorList>
            <person name="Wiegand S."/>
            <person name="Jogler M."/>
            <person name="Boedeker C."/>
            <person name="Pinto D."/>
            <person name="Vollmers J."/>
            <person name="Rivas-Marin E."/>
            <person name="Kohn T."/>
            <person name="Peeters S.H."/>
            <person name="Heuer A."/>
            <person name="Rast P."/>
            <person name="Oberbeckmann S."/>
            <person name="Bunk B."/>
            <person name="Jeske O."/>
            <person name="Meyerdierks A."/>
            <person name="Storesund J.E."/>
            <person name="Kallscheuer N."/>
            <person name="Luecker S."/>
            <person name="Lage O.M."/>
            <person name="Pohl T."/>
            <person name="Merkel B.J."/>
            <person name="Hornburger P."/>
            <person name="Mueller R.-W."/>
            <person name="Bruemmer F."/>
            <person name="Labrenz M."/>
            <person name="Spormann A.M."/>
            <person name="Op den Camp H."/>
            <person name="Overmann J."/>
            <person name="Amann R."/>
            <person name="Jetten M.S.M."/>
            <person name="Mascher T."/>
            <person name="Medema M.H."/>
            <person name="Devos D.P."/>
            <person name="Kaster A.-K."/>
            <person name="Ovreas L."/>
            <person name="Rohde M."/>
            <person name="Galperin M.Y."/>
            <person name="Jogler C."/>
        </authorList>
    </citation>
    <scope>NUCLEOTIDE SEQUENCE [LARGE SCALE GENOMIC DNA]</scope>
    <source>
        <strain evidence="9 10">SV_7m_r</strain>
    </source>
</reference>
<dbReference type="Proteomes" id="UP000315003">
    <property type="component" value="Chromosome"/>
</dbReference>
<evidence type="ECO:0000256" key="1">
    <source>
        <dbReference type="ARBA" id="ARBA00004651"/>
    </source>
</evidence>
<feature type="region of interest" description="Disordered" evidence="5">
    <location>
        <begin position="1"/>
        <end position="24"/>
    </location>
</feature>
<dbReference type="InterPro" id="IPR011527">
    <property type="entry name" value="ABC1_TM_dom"/>
</dbReference>